<dbReference type="AlphaFoldDB" id="A0A7K0EW25"/>
<dbReference type="PANTHER" id="PTHR36839:SF1">
    <property type="entry name" value="METALLO-BETA-LACTAMASE FAMILY PROTEIN (AFU_ORTHOLOGUE AFUA_5G12770)"/>
    <property type="match status" value="1"/>
</dbReference>
<dbReference type="InterPro" id="IPR036866">
    <property type="entry name" value="RibonucZ/Hydroxyglut_hydro"/>
</dbReference>
<dbReference type="SMART" id="SM00849">
    <property type="entry name" value="Lactamase_B"/>
    <property type="match status" value="1"/>
</dbReference>
<reference evidence="2 3" key="1">
    <citation type="journal article" date="2018" name="Antonie Van Leeuwenhoek">
        <title>Larkinella terrae sp. nov., isolated from soil on Jeju Island, South Korea.</title>
        <authorList>
            <person name="Ten L.N."/>
            <person name="Jeon J."/>
            <person name="Park S.J."/>
            <person name="Park S."/>
            <person name="Lee S.Y."/>
            <person name="Kim M.K."/>
            <person name="Jung H.Y."/>
        </authorList>
    </citation>
    <scope>NUCLEOTIDE SEQUENCE [LARGE SCALE GENOMIC DNA]</scope>
    <source>
        <strain evidence="2 3">KCTC 52001</strain>
    </source>
</reference>
<organism evidence="2 3">
    <name type="scientific">Larkinella terrae</name>
    <dbReference type="NCBI Taxonomy" id="2025311"/>
    <lineage>
        <taxon>Bacteria</taxon>
        <taxon>Pseudomonadati</taxon>
        <taxon>Bacteroidota</taxon>
        <taxon>Cytophagia</taxon>
        <taxon>Cytophagales</taxon>
        <taxon>Spirosomataceae</taxon>
        <taxon>Larkinella</taxon>
    </lineage>
</organism>
<dbReference type="OrthoDB" id="2373347at2"/>
<dbReference type="EMBL" id="WJXZ01000015">
    <property type="protein sequence ID" value="MRS65608.1"/>
    <property type="molecule type" value="Genomic_DNA"/>
</dbReference>
<dbReference type="Gene3D" id="3.60.15.10">
    <property type="entry name" value="Ribonuclease Z/Hydroxyacylglutathione hydrolase-like"/>
    <property type="match status" value="1"/>
</dbReference>
<sequence length="275" mass="31014">MNLSMNEPQICTTCGTQYPLHLPVPELCTICNDDRQYIHENGQNWTTLPALERSFNVKISPLTDRIHSLKMQPDFAIANRALLVQSPGGNILWDCIPLPDPETVEFIRSKGGLQAIAFSHPHYYSTMNVWASLFDCPVYIHENDQPWIMYPSESLQLWSGDSLSFWDGIRMIHTGGHFPGSCVLHIPSPADRGTLLCGDTLLLSRSKRHLAVMFSYPNQILLTREEFAAFYKKAANLTFDTLYGAFENQDLAGNALTVFTTSMQRYLASYGFNLA</sequence>
<dbReference type="SUPFAM" id="SSF56281">
    <property type="entry name" value="Metallo-hydrolase/oxidoreductase"/>
    <property type="match status" value="1"/>
</dbReference>
<comment type="caution">
    <text evidence="2">The sequence shown here is derived from an EMBL/GenBank/DDBJ whole genome shotgun (WGS) entry which is preliminary data.</text>
</comment>
<dbReference type="GO" id="GO:0016787">
    <property type="term" value="F:hydrolase activity"/>
    <property type="evidence" value="ECO:0007669"/>
    <property type="project" value="UniProtKB-KW"/>
</dbReference>
<dbReference type="RefSeq" id="WP_154178971.1">
    <property type="nucleotide sequence ID" value="NZ_WJXZ01000015.1"/>
</dbReference>
<keyword evidence="2" id="KW-0378">Hydrolase</keyword>
<evidence type="ECO:0000313" key="3">
    <source>
        <dbReference type="Proteomes" id="UP000441754"/>
    </source>
</evidence>
<name>A0A7K0EW25_9BACT</name>
<dbReference type="Proteomes" id="UP000441754">
    <property type="component" value="Unassembled WGS sequence"/>
</dbReference>
<dbReference type="PANTHER" id="PTHR36839">
    <property type="entry name" value="METALLO-BETA-LACTAMASE FAMILY PROTEIN (AFU_ORTHOLOGUE AFUA_5G12770)"/>
    <property type="match status" value="1"/>
</dbReference>
<keyword evidence="3" id="KW-1185">Reference proteome</keyword>
<proteinExistence type="predicted"/>
<accession>A0A7K0EW25</accession>
<protein>
    <submittedName>
        <fullName evidence="2">MBL fold metallo-hydrolase</fullName>
    </submittedName>
</protein>
<dbReference type="InterPro" id="IPR001279">
    <property type="entry name" value="Metallo-B-lactamas"/>
</dbReference>
<feature type="domain" description="Metallo-beta-lactamase" evidence="1">
    <location>
        <begin position="78"/>
        <end position="246"/>
    </location>
</feature>
<gene>
    <name evidence="2" type="ORF">GJJ30_30230</name>
</gene>
<evidence type="ECO:0000313" key="2">
    <source>
        <dbReference type="EMBL" id="MRS65608.1"/>
    </source>
</evidence>
<evidence type="ECO:0000259" key="1">
    <source>
        <dbReference type="SMART" id="SM00849"/>
    </source>
</evidence>